<protein>
    <submittedName>
        <fullName evidence="2">Uncharacterized protein</fullName>
    </submittedName>
</protein>
<evidence type="ECO:0000313" key="2">
    <source>
        <dbReference type="EMBL" id="KAF9065389.1"/>
    </source>
</evidence>
<feature type="transmembrane region" description="Helical" evidence="1">
    <location>
        <begin position="107"/>
        <end position="140"/>
    </location>
</feature>
<keyword evidence="1" id="KW-1133">Transmembrane helix</keyword>
<dbReference type="Proteomes" id="UP000772434">
    <property type="component" value="Unassembled WGS sequence"/>
</dbReference>
<gene>
    <name evidence="2" type="ORF">BDP27DRAFT_1331984</name>
</gene>
<proteinExistence type="predicted"/>
<keyword evidence="1" id="KW-0472">Membrane</keyword>
<feature type="transmembrane region" description="Helical" evidence="1">
    <location>
        <begin position="31"/>
        <end position="52"/>
    </location>
</feature>
<accession>A0A9P5U4A0</accession>
<feature type="transmembrane region" description="Helical" evidence="1">
    <location>
        <begin position="161"/>
        <end position="185"/>
    </location>
</feature>
<sequence length="231" mass="25311">MIGITFTPSFGQLSAGQQGEPDLHYFSFLDLNSAVMTIYMIANSIADSILLCRCYHLWASRKSVIAPPIILCTLNLALFFFGVINERKKDRNFDPPFLLTSAQEPIFGIATILGLAFCVVTLVTNLLLTALIAGRIFWLMKTTNKYLDGKSQVNCQRIKRIVIIIVESGCLYPLTVLVAACLVVLISPVKLVPIAAQTMGIAPTLIMVRVDLGLSIEHNGLEKLNGEPSLV</sequence>
<organism evidence="2 3">
    <name type="scientific">Rhodocollybia butyracea</name>
    <dbReference type="NCBI Taxonomy" id="206335"/>
    <lineage>
        <taxon>Eukaryota</taxon>
        <taxon>Fungi</taxon>
        <taxon>Dikarya</taxon>
        <taxon>Basidiomycota</taxon>
        <taxon>Agaricomycotina</taxon>
        <taxon>Agaricomycetes</taxon>
        <taxon>Agaricomycetidae</taxon>
        <taxon>Agaricales</taxon>
        <taxon>Marasmiineae</taxon>
        <taxon>Omphalotaceae</taxon>
        <taxon>Rhodocollybia</taxon>
    </lineage>
</organism>
<feature type="transmembrane region" description="Helical" evidence="1">
    <location>
        <begin position="64"/>
        <end position="84"/>
    </location>
</feature>
<dbReference type="AlphaFoldDB" id="A0A9P5U4A0"/>
<keyword evidence="1" id="KW-0812">Transmembrane</keyword>
<reference evidence="2" key="1">
    <citation type="submission" date="2020-11" db="EMBL/GenBank/DDBJ databases">
        <authorList>
            <consortium name="DOE Joint Genome Institute"/>
            <person name="Ahrendt S."/>
            <person name="Riley R."/>
            <person name="Andreopoulos W."/>
            <person name="Labutti K."/>
            <person name="Pangilinan J."/>
            <person name="Ruiz-Duenas F.J."/>
            <person name="Barrasa J.M."/>
            <person name="Sanchez-Garcia M."/>
            <person name="Camarero S."/>
            <person name="Miyauchi S."/>
            <person name="Serrano A."/>
            <person name="Linde D."/>
            <person name="Babiker R."/>
            <person name="Drula E."/>
            <person name="Ayuso-Fernandez I."/>
            <person name="Pacheco R."/>
            <person name="Padilla G."/>
            <person name="Ferreira P."/>
            <person name="Barriuso J."/>
            <person name="Kellner H."/>
            <person name="Castanera R."/>
            <person name="Alfaro M."/>
            <person name="Ramirez L."/>
            <person name="Pisabarro A.G."/>
            <person name="Kuo A."/>
            <person name="Tritt A."/>
            <person name="Lipzen A."/>
            <person name="He G."/>
            <person name="Yan M."/>
            <person name="Ng V."/>
            <person name="Cullen D."/>
            <person name="Martin F."/>
            <person name="Rosso M.-N."/>
            <person name="Henrissat B."/>
            <person name="Hibbett D."/>
            <person name="Martinez A.T."/>
            <person name="Grigoriev I.V."/>
        </authorList>
    </citation>
    <scope>NUCLEOTIDE SEQUENCE</scope>
    <source>
        <strain evidence="2">AH 40177</strain>
    </source>
</reference>
<keyword evidence="3" id="KW-1185">Reference proteome</keyword>
<comment type="caution">
    <text evidence="2">The sequence shown here is derived from an EMBL/GenBank/DDBJ whole genome shotgun (WGS) entry which is preliminary data.</text>
</comment>
<evidence type="ECO:0000256" key="1">
    <source>
        <dbReference type="SAM" id="Phobius"/>
    </source>
</evidence>
<dbReference type="EMBL" id="JADNRY010000104">
    <property type="protein sequence ID" value="KAF9065389.1"/>
    <property type="molecule type" value="Genomic_DNA"/>
</dbReference>
<dbReference type="OrthoDB" id="3039972at2759"/>
<name>A0A9P5U4A0_9AGAR</name>
<evidence type="ECO:0000313" key="3">
    <source>
        <dbReference type="Proteomes" id="UP000772434"/>
    </source>
</evidence>